<dbReference type="Pfam" id="PF06653">
    <property type="entry name" value="Claudin_3"/>
    <property type="match status" value="1"/>
</dbReference>
<organism evidence="2 3">
    <name type="scientific">Acrobeloides nanus</name>
    <dbReference type="NCBI Taxonomy" id="290746"/>
    <lineage>
        <taxon>Eukaryota</taxon>
        <taxon>Metazoa</taxon>
        <taxon>Ecdysozoa</taxon>
        <taxon>Nematoda</taxon>
        <taxon>Chromadorea</taxon>
        <taxon>Rhabditida</taxon>
        <taxon>Tylenchina</taxon>
        <taxon>Cephalobomorpha</taxon>
        <taxon>Cephaloboidea</taxon>
        <taxon>Cephalobidae</taxon>
        <taxon>Acrobeloides</taxon>
    </lineage>
</organism>
<protein>
    <submittedName>
        <fullName evidence="3">Uncharacterized protein</fullName>
    </submittedName>
</protein>
<name>A0A914DKU4_9BILA</name>
<dbReference type="Proteomes" id="UP000887540">
    <property type="component" value="Unplaced"/>
</dbReference>
<feature type="transmembrane region" description="Helical" evidence="1">
    <location>
        <begin position="125"/>
        <end position="145"/>
    </location>
</feature>
<evidence type="ECO:0000313" key="2">
    <source>
        <dbReference type="Proteomes" id="UP000887540"/>
    </source>
</evidence>
<keyword evidence="1" id="KW-1133">Transmembrane helix</keyword>
<keyword evidence="1" id="KW-0472">Membrane</keyword>
<dbReference type="AlphaFoldDB" id="A0A914DKU4"/>
<keyword evidence="1" id="KW-0812">Transmembrane</keyword>
<proteinExistence type="predicted"/>
<feature type="transmembrane region" description="Helical" evidence="1">
    <location>
        <begin position="151"/>
        <end position="173"/>
    </location>
</feature>
<sequence length="181" mass="19820">MTVNGLKTAFFVIVLIATIATAFSLFTPGWRFFDWNGYNEGIVTNHFADYRQSFEKWVMAFMILALIFEVIVLILSVIGYAKLSNPGTYFTLTALTFLIGVFLVLAIIIYAAGYDDNPGVGYTNYNYNVGPVGVGVAGFGAFTTFSLGYSFWLAAVALILIAIAFIVGIVTAIRVKREVVC</sequence>
<evidence type="ECO:0000313" key="3">
    <source>
        <dbReference type="WBParaSite" id="ACRNAN_scaffold2918.g25641.t1"/>
    </source>
</evidence>
<accession>A0A914DKU4</accession>
<dbReference type="InterPro" id="IPR009545">
    <property type="entry name" value="Claudin-like"/>
</dbReference>
<reference evidence="3" key="1">
    <citation type="submission" date="2022-11" db="UniProtKB">
        <authorList>
            <consortium name="WormBaseParasite"/>
        </authorList>
    </citation>
    <scope>IDENTIFICATION</scope>
</reference>
<feature type="transmembrane region" description="Helical" evidence="1">
    <location>
        <begin position="6"/>
        <end position="26"/>
    </location>
</feature>
<keyword evidence="2" id="KW-1185">Reference proteome</keyword>
<evidence type="ECO:0000256" key="1">
    <source>
        <dbReference type="SAM" id="Phobius"/>
    </source>
</evidence>
<dbReference type="Gene3D" id="1.20.140.150">
    <property type="match status" value="1"/>
</dbReference>
<dbReference type="WBParaSite" id="ACRNAN_scaffold2918.g25641.t1">
    <property type="protein sequence ID" value="ACRNAN_scaffold2918.g25641.t1"/>
    <property type="gene ID" value="ACRNAN_scaffold2918.g25641"/>
</dbReference>
<feature type="transmembrane region" description="Helical" evidence="1">
    <location>
        <begin position="57"/>
        <end position="81"/>
    </location>
</feature>
<feature type="transmembrane region" description="Helical" evidence="1">
    <location>
        <begin position="87"/>
        <end position="113"/>
    </location>
</feature>